<evidence type="ECO:0000256" key="5">
    <source>
        <dbReference type="ARBA" id="ARBA00022741"/>
    </source>
</evidence>
<evidence type="ECO:0000256" key="2">
    <source>
        <dbReference type="ARBA" id="ARBA00022490"/>
    </source>
</evidence>
<reference evidence="11 12" key="1">
    <citation type="submission" date="2013-09" db="EMBL/GenBank/DDBJ databases">
        <title>Genome sequencing of Phaeobacter antarcticus sp. nov. SM1211.</title>
        <authorList>
            <person name="Zhang X.-Y."/>
            <person name="Liu C."/>
            <person name="Chen X.-L."/>
            <person name="Xie B.-B."/>
            <person name="Qin Q.-L."/>
            <person name="Rong J.-C."/>
            <person name="Zhang Y.-Z."/>
        </authorList>
    </citation>
    <scope>NUCLEOTIDE SEQUENCE [LARGE SCALE GENOMIC DNA]</scope>
    <source>
        <strain evidence="11 12">SM1211</strain>
    </source>
</reference>
<keyword evidence="8 9" id="KW-0460">Magnesium</keyword>
<feature type="binding site" evidence="9">
    <location>
        <position position="377"/>
    </location>
    <ligand>
        <name>Mg(2+)</name>
        <dbReference type="ChEBI" id="CHEBI:18420"/>
    </ligand>
</feature>
<feature type="site" description="Transition state stabilizer" evidence="9">
    <location>
        <position position="179"/>
    </location>
</feature>
<keyword evidence="4 9" id="KW-0479">Metal-binding</keyword>
<keyword evidence="2 9" id="KW-0963">Cytoplasm</keyword>
<comment type="caution">
    <text evidence="9">Lacks conserved residue(s) required for the propagation of feature annotation.</text>
</comment>
<dbReference type="GO" id="GO:0005829">
    <property type="term" value="C:cytosol"/>
    <property type="evidence" value="ECO:0007669"/>
    <property type="project" value="TreeGrafter"/>
</dbReference>
<evidence type="ECO:0000256" key="10">
    <source>
        <dbReference type="RuleBase" id="RU003835"/>
    </source>
</evidence>
<keyword evidence="5 9" id="KW-0547">Nucleotide-binding</keyword>
<comment type="function">
    <text evidence="9">Catalyzes the formation of acetyl phosphate from acetate and ATP. Can also catalyze the reverse reaction.</text>
</comment>
<comment type="cofactor">
    <cofactor evidence="9">
        <name>Mg(2+)</name>
        <dbReference type="ChEBI" id="CHEBI:18420"/>
    </cofactor>
    <cofactor evidence="9">
        <name>Mn(2+)</name>
        <dbReference type="ChEBI" id="CHEBI:29035"/>
    </cofactor>
    <text evidence="9">Mg(2+). Can also accept Mn(2+).</text>
</comment>
<comment type="pathway">
    <text evidence="9">Metabolic intermediate biosynthesis; acetyl-CoA biosynthesis; acetyl-CoA from acetate: step 1/2.</text>
</comment>
<dbReference type="PIRSF" id="PIRSF000722">
    <property type="entry name" value="Acetate_prop_kin"/>
    <property type="match status" value="1"/>
</dbReference>
<dbReference type="OrthoDB" id="9802453at2"/>
<dbReference type="Pfam" id="PF00871">
    <property type="entry name" value="Acetate_kinase"/>
    <property type="match status" value="1"/>
</dbReference>
<evidence type="ECO:0000256" key="7">
    <source>
        <dbReference type="ARBA" id="ARBA00022840"/>
    </source>
</evidence>
<evidence type="ECO:0000313" key="12">
    <source>
        <dbReference type="Proteomes" id="UP000231259"/>
    </source>
</evidence>
<dbReference type="InterPro" id="IPR043129">
    <property type="entry name" value="ATPase_NBD"/>
</dbReference>
<dbReference type="PROSITE" id="PS01075">
    <property type="entry name" value="ACETATE_KINASE_1"/>
    <property type="match status" value="1"/>
</dbReference>
<dbReference type="PANTHER" id="PTHR21060:SF21">
    <property type="entry name" value="ACETATE KINASE"/>
    <property type="match status" value="1"/>
</dbReference>
<feature type="binding site" evidence="9">
    <location>
        <position position="91"/>
    </location>
    <ligand>
        <name>substrate</name>
    </ligand>
</feature>
<dbReference type="InterPro" id="IPR004372">
    <property type="entry name" value="Ac/propionate_kinase"/>
</dbReference>
<comment type="caution">
    <text evidence="11">The sequence shown here is derived from an EMBL/GenBank/DDBJ whole genome shotgun (WGS) entry which is preliminary data.</text>
</comment>
<dbReference type="GO" id="GO:0006085">
    <property type="term" value="P:acetyl-CoA biosynthetic process"/>
    <property type="evidence" value="ECO:0007669"/>
    <property type="project" value="UniProtKB-UniRule"/>
</dbReference>
<dbReference type="UniPathway" id="UPA00340">
    <property type="reaction ID" value="UER00458"/>
</dbReference>
<gene>
    <name evidence="9" type="primary">ackA</name>
    <name evidence="11" type="ORF">P775_22155</name>
</gene>
<evidence type="ECO:0000256" key="1">
    <source>
        <dbReference type="ARBA" id="ARBA00008748"/>
    </source>
</evidence>
<name>A0A2G8R8V8_9RHOB</name>
<feature type="binding site" evidence="9">
    <location>
        <position position="10"/>
    </location>
    <ligand>
        <name>Mg(2+)</name>
        <dbReference type="ChEBI" id="CHEBI:18420"/>
    </ligand>
</feature>
<keyword evidence="7 9" id="KW-0067">ATP-binding</keyword>
<keyword evidence="3 9" id="KW-0808">Transferase</keyword>
<organism evidence="11 12">
    <name type="scientific">Puniceibacterium antarcticum</name>
    <dbReference type="NCBI Taxonomy" id="1206336"/>
    <lineage>
        <taxon>Bacteria</taxon>
        <taxon>Pseudomonadati</taxon>
        <taxon>Pseudomonadota</taxon>
        <taxon>Alphaproteobacteria</taxon>
        <taxon>Rhodobacterales</taxon>
        <taxon>Paracoccaceae</taxon>
        <taxon>Puniceibacterium</taxon>
    </lineage>
</organism>
<dbReference type="GO" id="GO:0008776">
    <property type="term" value="F:acetate kinase activity"/>
    <property type="evidence" value="ECO:0007669"/>
    <property type="project" value="UniProtKB-UniRule"/>
</dbReference>
<dbReference type="RefSeq" id="WP_099912865.1">
    <property type="nucleotide sequence ID" value="NZ_AWWI01000142.1"/>
</dbReference>
<dbReference type="InterPro" id="IPR023865">
    <property type="entry name" value="Aliphatic_acid_kinase_CS"/>
</dbReference>
<dbReference type="PRINTS" id="PR00471">
    <property type="entry name" value="ACETATEKNASE"/>
</dbReference>
<dbReference type="EC" id="2.7.2.1" evidence="9"/>
<comment type="subunit">
    <text evidence="9">Homodimer.</text>
</comment>
<protein>
    <recommendedName>
        <fullName evidence="9">Acetate kinase</fullName>
        <ecNumber evidence="9">2.7.2.1</ecNumber>
    </recommendedName>
    <alternativeName>
        <fullName evidence="9">Acetokinase</fullName>
    </alternativeName>
</protein>
<dbReference type="InterPro" id="IPR000890">
    <property type="entry name" value="Aliphatic_acid_kin_short-chain"/>
</dbReference>
<dbReference type="PANTHER" id="PTHR21060">
    <property type="entry name" value="ACETATE KINASE"/>
    <property type="match status" value="1"/>
</dbReference>
<comment type="similarity">
    <text evidence="1 9 10">Belongs to the acetokinase family.</text>
</comment>
<dbReference type="EMBL" id="AWWI01000142">
    <property type="protein sequence ID" value="PIL17995.1"/>
    <property type="molecule type" value="Genomic_DNA"/>
</dbReference>
<evidence type="ECO:0000256" key="3">
    <source>
        <dbReference type="ARBA" id="ARBA00022679"/>
    </source>
</evidence>
<evidence type="ECO:0000256" key="8">
    <source>
        <dbReference type="ARBA" id="ARBA00022842"/>
    </source>
</evidence>
<proteinExistence type="inferred from homology"/>
<dbReference type="NCBIfam" id="TIGR00016">
    <property type="entry name" value="ackA"/>
    <property type="match status" value="1"/>
</dbReference>
<dbReference type="Gene3D" id="3.30.420.40">
    <property type="match status" value="2"/>
</dbReference>
<evidence type="ECO:0000313" key="11">
    <source>
        <dbReference type="EMBL" id="PIL17995.1"/>
    </source>
</evidence>
<feature type="active site" description="Proton donor/acceptor" evidence="9">
    <location>
        <position position="148"/>
    </location>
</feature>
<evidence type="ECO:0000256" key="4">
    <source>
        <dbReference type="ARBA" id="ARBA00022723"/>
    </source>
</evidence>
<feature type="site" description="Transition state stabilizer" evidence="9">
    <location>
        <position position="239"/>
    </location>
</feature>
<dbReference type="GO" id="GO:0000287">
    <property type="term" value="F:magnesium ion binding"/>
    <property type="evidence" value="ECO:0007669"/>
    <property type="project" value="UniProtKB-UniRule"/>
</dbReference>
<dbReference type="HAMAP" id="MF_00020">
    <property type="entry name" value="Acetate_kinase"/>
    <property type="match status" value="1"/>
</dbReference>
<comment type="subcellular location">
    <subcellularLocation>
        <location evidence="9">Cytoplasm</location>
    </subcellularLocation>
</comment>
<feature type="binding site" evidence="9">
    <location>
        <begin position="206"/>
        <end position="210"/>
    </location>
    <ligand>
        <name>ATP</name>
        <dbReference type="ChEBI" id="CHEBI:30616"/>
    </ligand>
</feature>
<keyword evidence="6 9" id="KW-0418">Kinase</keyword>
<evidence type="ECO:0000256" key="6">
    <source>
        <dbReference type="ARBA" id="ARBA00022777"/>
    </source>
</evidence>
<feature type="binding site" evidence="9">
    <location>
        <position position="17"/>
    </location>
    <ligand>
        <name>ATP</name>
        <dbReference type="ChEBI" id="CHEBI:30616"/>
    </ligand>
</feature>
<dbReference type="SUPFAM" id="SSF53067">
    <property type="entry name" value="Actin-like ATPase domain"/>
    <property type="match status" value="2"/>
</dbReference>
<dbReference type="AlphaFoldDB" id="A0A2G8R8V8"/>
<dbReference type="Proteomes" id="UP000231259">
    <property type="component" value="Unassembled WGS sequence"/>
</dbReference>
<dbReference type="GO" id="GO:0005524">
    <property type="term" value="F:ATP binding"/>
    <property type="evidence" value="ECO:0007669"/>
    <property type="project" value="UniProtKB-KW"/>
</dbReference>
<comment type="catalytic activity">
    <reaction evidence="9">
        <text>acetate + ATP = acetyl phosphate + ADP</text>
        <dbReference type="Rhea" id="RHEA:11352"/>
        <dbReference type="ChEBI" id="CHEBI:22191"/>
        <dbReference type="ChEBI" id="CHEBI:30089"/>
        <dbReference type="ChEBI" id="CHEBI:30616"/>
        <dbReference type="ChEBI" id="CHEBI:456216"/>
        <dbReference type="EC" id="2.7.2.1"/>
    </reaction>
</comment>
<accession>A0A2G8R8V8</accession>
<keyword evidence="12" id="KW-1185">Reference proteome</keyword>
<evidence type="ECO:0000256" key="9">
    <source>
        <dbReference type="HAMAP-Rule" id="MF_00020"/>
    </source>
</evidence>
<sequence length="398" mass="42651">MPDSAVLTLNAGSSSLKFAIFTNGERPRRLWSGAIERIGLPGAQFRLSDARDTVVREETGNFEDHDTALKRLLFTTEHEASGVKLVAVGHRIAHGGPDCDCPELVTPALRARLQQLTVLAPLHLPANLSGINAVQIARPDLTQIACFDTSFHHDLPHIARLSGLPRALQDEGLRRYGFHGLSYEYIVKALRDANVAVDAERIVVAHLGNGTSMCAIRDGKSLETTMGFSTIAGLPMGTRSGDIDPGLLLHLLIDKEMTPEAVSQLLYAESGLLGLSGISRNMQDLLQRPDDKATEAVAYFCYHARRHLAGLTAALGGIERLVFTGGIGANAPQVRAGICSGLGYLGIVLDKTANLSGDPVISSRSAGVTVEVRQTDEEAMIAGHVHDFMASQPMAREA</sequence>
<dbReference type="PROSITE" id="PS01076">
    <property type="entry name" value="ACETATE_KINASE_2"/>
    <property type="match status" value="1"/>
</dbReference>
<dbReference type="GO" id="GO:0006083">
    <property type="term" value="P:acetate metabolic process"/>
    <property type="evidence" value="ECO:0007669"/>
    <property type="project" value="TreeGrafter"/>
</dbReference>